<feature type="transmembrane region" description="Helical" evidence="6">
    <location>
        <begin position="26"/>
        <end position="42"/>
    </location>
</feature>
<feature type="transmembrane region" description="Helical" evidence="6">
    <location>
        <begin position="211"/>
        <end position="234"/>
    </location>
</feature>
<name>A0ABQ8UCG1_9EUKA</name>
<keyword evidence="3 6" id="KW-0812">Transmembrane</keyword>
<evidence type="ECO:0000313" key="8">
    <source>
        <dbReference type="Proteomes" id="UP001141327"/>
    </source>
</evidence>
<gene>
    <name evidence="7" type="ORF">PAPYR_7698</name>
</gene>
<comment type="similarity">
    <text evidence="2">Belongs to the TMEM19 family.</text>
</comment>
<reference evidence="7" key="1">
    <citation type="journal article" date="2022" name="bioRxiv">
        <title>Genomics of Preaxostyla Flagellates Illuminates Evolutionary Transitions and the Path Towards Mitochondrial Loss.</title>
        <authorList>
            <person name="Novak L.V.F."/>
            <person name="Treitli S.C."/>
            <person name="Pyrih J."/>
            <person name="Halakuc P."/>
            <person name="Pipaliya S.V."/>
            <person name="Vacek V."/>
            <person name="Brzon O."/>
            <person name="Soukal P."/>
            <person name="Eme L."/>
            <person name="Dacks J.B."/>
            <person name="Karnkowska A."/>
            <person name="Elias M."/>
            <person name="Hampl V."/>
        </authorList>
    </citation>
    <scope>NUCLEOTIDE SEQUENCE</scope>
    <source>
        <strain evidence="7">RCP-MX</strain>
    </source>
</reference>
<sequence length="288" mass="30829">MSATTLFVASFIAFVFSYYGYRKNTLAFSGAVMAFLCGTTVFSTNPRFGVTMIVVFLAVHFASKLDQTRKAREVEEISHGRNWMQILCTNLTAVIASVLYYLFFGDELMTIFPRYLGDLRMARLSAYLQGLYLGHFSCAAADTFGSEIGVLASGFPRLSLPPFPRVPPGTNGGMTLVGTISGVFGAILVGISHVMLTVFLRGLPTGFEMAYVILSCAVAGTLGSIIDSVLGASLQFSGWDPSRGQVVNNPGAGVAHISGRHVLTNPQVNFISSLATGLLLGAHWATLQ</sequence>
<dbReference type="Proteomes" id="UP001141327">
    <property type="component" value="Unassembled WGS sequence"/>
</dbReference>
<dbReference type="Pfam" id="PF01940">
    <property type="entry name" value="DUF92"/>
    <property type="match status" value="1"/>
</dbReference>
<evidence type="ECO:0000256" key="5">
    <source>
        <dbReference type="ARBA" id="ARBA00023136"/>
    </source>
</evidence>
<comment type="caution">
    <text evidence="7">The sequence shown here is derived from an EMBL/GenBank/DDBJ whole genome shotgun (WGS) entry which is preliminary data.</text>
</comment>
<dbReference type="PANTHER" id="PTHR13353:SF5">
    <property type="entry name" value="TRANSMEMBRANE PROTEIN 19"/>
    <property type="match status" value="1"/>
</dbReference>
<feature type="transmembrane region" description="Helical" evidence="6">
    <location>
        <begin position="48"/>
        <end position="65"/>
    </location>
</feature>
<keyword evidence="8" id="KW-1185">Reference proteome</keyword>
<feature type="transmembrane region" description="Helical" evidence="6">
    <location>
        <begin position="6"/>
        <end position="21"/>
    </location>
</feature>
<keyword evidence="5 6" id="KW-0472">Membrane</keyword>
<evidence type="ECO:0000256" key="3">
    <source>
        <dbReference type="ARBA" id="ARBA00022692"/>
    </source>
</evidence>
<organism evidence="7 8">
    <name type="scientific">Paratrimastix pyriformis</name>
    <dbReference type="NCBI Taxonomy" id="342808"/>
    <lineage>
        <taxon>Eukaryota</taxon>
        <taxon>Metamonada</taxon>
        <taxon>Preaxostyla</taxon>
        <taxon>Paratrimastigidae</taxon>
        <taxon>Paratrimastix</taxon>
    </lineage>
</organism>
<evidence type="ECO:0000256" key="6">
    <source>
        <dbReference type="SAM" id="Phobius"/>
    </source>
</evidence>
<feature type="transmembrane region" description="Helical" evidence="6">
    <location>
        <begin position="268"/>
        <end position="287"/>
    </location>
</feature>
<dbReference type="EMBL" id="JAPMOS010000057">
    <property type="protein sequence ID" value="KAJ4456972.1"/>
    <property type="molecule type" value="Genomic_DNA"/>
</dbReference>
<dbReference type="PANTHER" id="PTHR13353">
    <property type="entry name" value="TRANSMEMBRANE PROTEIN 19"/>
    <property type="match status" value="1"/>
</dbReference>
<evidence type="ECO:0000256" key="2">
    <source>
        <dbReference type="ARBA" id="ARBA00009012"/>
    </source>
</evidence>
<comment type="subcellular location">
    <subcellularLocation>
        <location evidence="1">Membrane</location>
        <topology evidence="1">Multi-pass membrane protein</topology>
    </subcellularLocation>
</comment>
<evidence type="ECO:0000256" key="4">
    <source>
        <dbReference type="ARBA" id="ARBA00022989"/>
    </source>
</evidence>
<feature type="transmembrane region" description="Helical" evidence="6">
    <location>
        <begin position="176"/>
        <end position="199"/>
    </location>
</feature>
<evidence type="ECO:0000256" key="1">
    <source>
        <dbReference type="ARBA" id="ARBA00004141"/>
    </source>
</evidence>
<evidence type="ECO:0000313" key="7">
    <source>
        <dbReference type="EMBL" id="KAJ4456972.1"/>
    </source>
</evidence>
<protein>
    <recommendedName>
        <fullName evidence="9">Transmembrane protein 19</fullName>
    </recommendedName>
</protein>
<evidence type="ECO:0008006" key="9">
    <source>
        <dbReference type="Google" id="ProtNLM"/>
    </source>
</evidence>
<proteinExistence type="inferred from homology"/>
<feature type="transmembrane region" description="Helical" evidence="6">
    <location>
        <begin position="86"/>
        <end position="104"/>
    </location>
</feature>
<dbReference type="InterPro" id="IPR002794">
    <property type="entry name" value="DUF92_TMEM19"/>
</dbReference>
<keyword evidence="4 6" id="KW-1133">Transmembrane helix</keyword>
<accession>A0ABQ8UCG1</accession>